<evidence type="ECO:0000313" key="3">
    <source>
        <dbReference type="RefSeq" id="XP_039124725.1"/>
    </source>
</evidence>
<evidence type="ECO:0000313" key="2">
    <source>
        <dbReference type="Proteomes" id="UP001515500"/>
    </source>
</evidence>
<proteinExistence type="predicted"/>
<dbReference type="Proteomes" id="UP001515500">
    <property type="component" value="Chromosome 5"/>
</dbReference>
<protein>
    <submittedName>
        <fullName evidence="3">Uncharacterized protein LOC120261100 isoform X3</fullName>
    </submittedName>
</protein>
<dbReference type="PANTHER" id="PTHR34659:SF1">
    <property type="entry name" value="PROTEIN EGT2"/>
    <property type="match status" value="1"/>
</dbReference>
<dbReference type="AlphaFoldDB" id="A0AB40BBN1"/>
<dbReference type="PANTHER" id="PTHR34659">
    <property type="entry name" value="BNAA05G11610D PROTEIN"/>
    <property type="match status" value="1"/>
</dbReference>
<keyword evidence="2" id="KW-1185">Reference proteome</keyword>
<name>A0AB40BBN1_DIOCR</name>
<reference evidence="3" key="1">
    <citation type="submission" date="2025-08" db="UniProtKB">
        <authorList>
            <consortium name="RefSeq"/>
        </authorList>
    </citation>
    <scope>IDENTIFICATION</scope>
</reference>
<organism evidence="2 3">
    <name type="scientific">Dioscorea cayennensis subsp. rotundata</name>
    <name type="common">White Guinea yam</name>
    <name type="synonym">Dioscorea rotundata</name>
    <dbReference type="NCBI Taxonomy" id="55577"/>
    <lineage>
        <taxon>Eukaryota</taxon>
        <taxon>Viridiplantae</taxon>
        <taxon>Streptophyta</taxon>
        <taxon>Embryophyta</taxon>
        <taxon>Tracheophyta</taxon>
        <taxon>Spermatophyta</taxon>
        <taxon>Magnoliopsida</taxon>
        <taxon>Liliopsida</taxon>
        <taxon>Dioscoreales</taxon>
        <taxon>Dioscoreaceae</taxon>
        <taxon>Dioscorea</taxon>
    </lineage>
</organism>
<sequence>MDSAFTDWAEGICNKLEKLCEENAIIQNSSKYVNAVGEHMQTVLEEIARDWLGSNGSHIEPFSELSLEPNISSEDCKSSTCMKMASGVSPVINPATTTEIYEDSTSRHDSSSVGNSNSIKMVSAVSPMEATSPACSPEACENLRCWLDSPVEKSACIKTSSAVFPAKIISPATSTEPCENSTSRPDSSSVENSTCIKMGSDVSPTETIIPATSTDDSKNLSQKDACDEDHEKLIHHKLFSQCSKDDQKERVLTHSAQISPTKAYGTNIFIGDHDQQNEMKNLVASVQPPEFGIHLVSIAESSGYFYREETLGPIFTYSRSTPEIAGEFEDVNLNDSSGDNEDYVLDFISHLECKDISFKKKFRDAIISKMGLRRRRVYNEADSCFMTTDEKLQNEPQAASIARANTTKSTLDLSDSDWELL</sequence>
<feature type="region of interest" description="Disordered" evidence="1">
    <location>
        <begin position="173"/>
        <end position="193"/>
    </location>
</feature>
<dbReference type="GeneID" id="120261100"/>
<dbReference type="RefSeq" id="XP_039124725.1">
    <property type="nucleotide sequence ID" value="XM_039268791.1"/>
</dbReference>
<dbReference type="InterPro" id="IPR053273">
    <property type="entry name" value="CST_Regulator"/>
</dbReference>
<gene>
    <name evidence="3" type="primary">LOC120261100</name>
</gene>
<accession>A0AB40BBN1</accession>
<evidence type="ECO:0000256" key="1">
    <source>
        <dbReference type="SAM" id="MobiDB-lite"/>
    </source>
</evidence>